<name>A0A9P6T506_9FUNG</name>
<proteinExistence type="predicted"/>
<protein>
    <submittedName>
        <fullName evidence="1">Uncharacterized protein</fullName>
    </submittedName>
</protein>
<dbReference type="InterPro" id="IPR008972">
    <property type="entry name" value="Cupredoxin"/>
</dbReference>
<accession>A0A9P6T506</accession>
<dbReference type="EMBL" id="JAAAID010000003">
    <property type="protein sequence ID" value="KAG0024805.1"/>
    <property type="molecule type" value="Genomic_DNA"/>
</dbReference>
<reference evidence="1" key="1">
    <citation type="journal article" date="2020" name="Fungal Divers.">
        <title>Resolving the Mortierellaceae phylogeny through synthesis of multi-gene phylogenetics and phylogenomics.</title>
        <authorList>
            <person name="Vandepol N."/>
            <person name="Liber J."/>
            <person name="Desiro A."/>
            <person name="Na H."/>
            <person name="Kennedy M."/>
            <person name="Barry K."/>
            <person name="Grigoriev I.V."/>
            <person name="Miller A.N."/>
            <person name="O'Donnell K."/>
            <person name="Stajich J.E."/>
            <person name="Bonito G."/>
        </authorList>
    </citation>
    <scope>NUCLEOTIDE SEQUENCE</scope>
    <source>
        <strain evidence="1">NRRL 2769</strain>
    </source>
</reference>
<evidence type="ECO:0000313" key="2">
    <source>
        <dbReference type="Proteomes" id="UP000703661"/>
    </source>
</evidence>
<dbReference type="SUPFAM" id="SSF49503">
    <property type="entry name" value="Cupredoxins"/>
    <property type="match status" value="1"/>
</dbReference>
<sequence length="186" mass="19749">MLPRTPIQCILQRTRYHTFRYFRSHSRHHRAAKTWSVNTVNGSFSPAIIDIASGDTVRWPNADGPDHAFVQTEPGYRSCTPKSGGFNPGRKTVGKSYRCTFQSEGEVSYKGGIGASYAKLNSTGTIYVGPRLADAVIEKINAACGELTTTVSGSTSATETATTAGAASTLHGATTTLSSITSAIPT</sequence>
<organism evidence="1 2">
    <name type="scientific">Entomortierella chlamydospora</name>
    <dbReference type="NCBI Taxonomy" id="101097"/>
    <lineage>
        <taxon>Eukaryota</taxon>
        <taxon>Fungi</taxon>
        <taxon>Fungi incertae sedis</taxon>
        <taxon>Mucoromycota</taxon>
        <taxon>Mortierellomycotina</taxon>
        <taxon>Mortierellomycetes</taxon>
        <taxon>Mortierellales</taxon>
        <taxon>Mortierellaceae</taxon>
        <taxon>Entomortierella</taxon>
    </lineage>
</organism>
<evidence type="ECO:0000313" key="1">
    <source>
        <dbReference type="EMBL" id="KAG0024805.1"/>
    </source>
</evidence>
<gene>
    <name evidence="1" type="ORF">BGZ80_006079</name>
</gene>
<dbReference type="Proteomes" id="UP000703661">
    <property type="component" value="Unassembled WGS sequence"/>
</dbReference>
<comment type="caution">
    <text evidence="1">The sequence shown here is derived from an EMBL/GenBank/DDBJ whole genome shotgun (WGS) entry which is preliminary data.</text>
</comment>
<keyword evidence="2" id="KW-1185">Reference proteome</keyword>
<dbReference type="Gene3D" id="2.60.40.420">
    <property type="entry name" value="Cupredoxins - blue copper proteins"/>
    <property type="match status" value="1"/>
</dbReference>
<dbReference type="AlphaFoldDB" id="A0A9P6T506"/>